<dbReference type="AlphaFoldDB" id="A0A2U2PG50"/>
<evidence type="ECO:0000313" key="3">
    <source>
        <dbReference type="EMBL" id="PWG80366.1"/>
    </source>
</evidence>
<dbReference type="PANTHER" id="PTHR30189">
    <property type="entry name" value="LPS-ASSEMBLY PROTEIN"/>
    <property type="match status" value="1"/>
</dbReference>
<dbReference type="GO" id="GO:1990351">
    <property type="term" value="C:transporter complex"/>
    <property type="evidence" value="ECO:0007669"/>
    <property type="project" value="TreeGrafter"/>
</dbReference>
<accession>A0A2U2PG50</accession>
<evidence type="ECO:0000313" key="4">
    <source>
        <dbReference type="Proteomes" id="UP000245647"/>
    </source>
</evidence>
<comment type="caution">
    <text evidence="3">The sequence shown here is derived from an EMBL/GenBank/DDBJ whole genome shotgun (WGS) entry which is preliminary data.</text>
</comment>
<dbReference type="PANTHER" id="PTHR30189:SF1">
    <property type="entry name" value="LPS-ASSEMBLY PROTEIN LPTD"/>
    <property type="match status" value="1"/>
</dbReference>
<feature type="chain" id="PRO_5015520977" description="LPS-assembly protein LptD central domain-containing protein" evidence="1">
    <location>
        <begin position="27"/>
        <end position="892"/>
    </location>
</feature>
<dbReference type="Proteomes" id="UP000245647">
    <property type="component" value="Unassembled WGS sequence"/>
</dbReference>
<keyword evidence="4" id="KW-1185">Reference proteome</keyword>
<dbReference type="InterPro" id="IPR045659">
    <property type="entry name" value="LptD_2"/>
</dbReference>
<feature type="signal peptide" evidence="1">
    <location>
        <begin position="1"/>
        <end position="26"/>
    </location>
</feature>
<sequence length="892" mass="100784">MKSVRSFFVRHLFIFSLLFVAFNLKAQNAPRRVNTTVSDTIRTDSITTDSAKTDSVKLKTATGLNSEIKYTAEDSIKFSVDGSTIYLYGKARIYYEELELDADYIRIEQKTKMLFAAGRKDKNQIYRGRPIFKQGSDAPVNTDSLIFNFETKKGKAFGTATSADEGYIQARQFKKNEFNEGFLKDGIYSTCSLPEPYTHFGIHIHKGIITEKQVMAKSAYLEIEHIPIYFAYLPFGFFPKTNKRSSGFRFPTFGDDASRGFYMQGIGWYFGINDYWDADVTGTLYSKGSYDIGVIGRYKKNYKYNGSVNLRYASTKNPNAIEGTPENSATKDFRITWTHSQDQAARPGSNFSANVDFGTSGYNRNTAAGGTYNYGSLVQNTMSSGINYSTSLFDGLFSFSSSLRHSQDLTNKTVSLTLPSFNLGLAQQFNPFDSKNRTGEQKWYQRIALNYSMSGDNSFSGLENQVFKKEGLKKYTTNIQHSIPISMSLNVMKVLQFSTNVNYNESWVLKTINKTYDQNLGTVRTDTVNGFARIYNYSMGGSFSTKVYGIFKFKKGNLVALRHVMTPNVGFSYSPDFTSSRFGFYNTITNLPTGNSQFADSIRTVYANQMQYSRFLTGSGGGRSASINFSLQNTIDAKKKSTSDTSTATQNVPIIQGLNFSGNYNFAADSLKLSTINFDGRTALFKQKIGISFGGTFDPYKVAISKYGTATRINQFTLEDGKLARLTNLRLSTDFSFNSSALQKRNEELRKKQDDPNLTPSQQQDIRSILMNPNYYVDFNVPWNFSASYSFNYSNDGIRSTISNTLNFNGDFSLTQKWKISFNSGYDFRQKEIATTQFNISRDLHCWDFTVGWTPFGLYKSYNINLRVRASVLQDLKLTRRSTMLSPYSTSY</sequence>
<dbReference type="GO" id="GO:0009279">
    <property type="term" value="C:cell outer membrane"/>
    <property type="evidence" value="ECO:0007669"/>
    <property type="project" value="TreeGrafter"/>
</dbReference>
<dbReference type="InterPro" id="IPR050218">
    <property type="entry name" value="LptD"/>
</dbReference>
<dbReference type="OrthoDB" id="9802320at2"/>
<evidence type="ECO:0000259" key="2">
    <source>
        <dbReference type="Pfam" id="PF19838"/>
    </source>
</evidence>
<evidence type="ECO:0000256" key="1">
    <source>
        <dbReference type="SAM" id="SignalP"/>
    </source>
</evidence>
<keyword evidence="1" id="KW-0732">Signal</keyword>
<feature type="domain" description="LPS-assembly protein LptD central" evidence="2">
    <location>
        <begin position="214"/>
        <end position="700"/>
    </location>
</feature>
<dbReference type="Pfam" id="PF19838">
    <property type="entry name" value="LptD_2"/>
    <property type="match status" value="1"/>
</dbReference>
<reference evidence="3 4" key="1">
    <citation type="submission" date="2018-04" db="EMBL/GenBank/DDBJ databases">
        <title>Pedobacter chongqingensis sp. nov., isolated from a rottenly hemp rope.</title>
        <authorList>
            <person name="Cai Y."/>
        </authorList>
    </citation>
    <scope>NUCLEOTIDE SEQUENCE [LARGE SCALE GENOMIC DNA]</scope>
    <source>
        <strain evidence="3 4">FJ4-8</strain>
    </source>
</reference>
<organism evidence="3 4">
    <name type="scientific">Pararcticibacter amylolyticus</name>
    <dbReference type="NCBI Taxonomy" id="2173175"/>
    <lineage>
        <taxon>Bacteria</taxon>
        <taxon>Pseudomonadati</taxon>
        <taxon>Bacteroidota</taxon>
        <taxon>Sphingobacteriia</taxon>
        <taxon>Sphingobacteriales</taxon>
        <taxon>Sphingobacteriaceae</taxon>
        <taxon>Pararcticibacter</taxon>
    </lineage>
</organism>
<dbReference type="EMBL" id="QEAS01000009">
    <property type="protein sequence ID" value="PWG80366.1"/>
    <property type="molecule type" value="Genomic_DNA"/>
</dbReference>
<protein>
    <recommendedName>
        <fullName evidence="2">LPS-assembly protein LptD central domain-containing protein</fullName>
    </recommendedName>
</protein>
<proteinExistence type="predicted"/>
<gene>
    <name evidence="3" type="ORF">DDR33_12210</name>
</gene>
<name>A0A2U2PG50_9SPHI</name>